<keyword evidence="1" id="KW-0479">Metal-binding</keyword>
<evidence type="ECO:0000256" key="1">
    <source>
        <dbReference type="ARBA" id="ARBA00022723"/>
    </source>
</evidence>
<keyword evidence="2" id="KW-0677">Repeat</keyword>
<accession>R7UI20</accession>
<reference evidence="9" key="3">
    <citation type="submission" date="2015-06" db="UniProtKB">
        <authorList>
            <consortium name="EnsemblMetazoa"/>
        </authorList>
    </citation>
    <scope>IDENTIFICATION</scope>
</reference>
<evidence type="ECO:0000313" key="8">
    <source>
        <dbReference type="EMBL" id="ELU06199.1"/>
    </source>
</evidence>
<feature type="domain" description="C2H2-type" evidence="7">
    <location>
        <begin position="799"/>
        <end position="822"/>
    </location>
</feature>
<dbReference type="SUPFAM" id="SSF57667">
    <property type="entry name" value="beta-beta-alpha zinc fingers"/>
    <property type="match status" value="6"/>
</dbReference>
<feature type="domain" description="C2H2-type" evidence="7">
    <location>
        <begin position="231"/>
        <end position="255"/>
    </location>
</feature>
<evidence type="ECO:0000256" key="2">
    <source>
        <dbReference type="ARBA" id="ARBA00022737"/>
    </source>
</evidence>
<name>R7UI20_CAPTE</name>
<evidence type="ECO:0000256" key="3">
    <source>
        <dbReference type="ARBA" id="ARBA00022771"/>
    </source>
</evidence>
<evidence type="ECO:0000256" key="5">
    <source>
        <dbReference type="PROSITE-ProRule" id="PRU00042"/>
    </source>
</evidence>
<dbReference type="GO" id="GO:0008270">
    <property type="term" value="F:zinc ion binding"/>
    <property type="evidence" value="ECO:0007669"/>
    <property type="project" value="UniProtKB-KW"/>
</dbReference>
<evidence type="ECO:0000259" key="7">
    <source>
        <dbReference type="PROSITE" id="PS50157"/>
    </source>
</evidence>
<keyword evidence="10" id="KW-1185">Reference proteome</keyword>
<keyword evidence="3 5" id="KW-0863">Zinc-finger</keyword>
<feature type="domain" description="C2H2-type" evidence="7">
    <location>
        <begin position="771"/>
        <end position="798"/>
    </location>
</feature>
<dbReference type="GO" id="GO:0005634">
    <property type="term" value="C:nucleus"/>
    <property type="evidence" value="ECO:0007669"/>
    <property type="project" value="TreeGrafter"/>
</dbReference>
<dbReference type="Proteomes" id="UP000014760">
    <property type="component" value="Unassembled WGS sequence"/>
</dbReference>
<evidence type="ECO:0000313" key="10">
    <source>
        <dbReference type="Proteomes" id="UP000014760"/>
    </source>
</evidence>
<protein>
    <recommendedName>
        <fullName evidence="7">C2H2-type domain-containing protein</fullName>
    </recommendedName>
</protein>
<feature type="region of interest" description="Disordered" evidence="6">
    <location>
        <begin position="1009"/>
        <end position="1032"/>
    </location>
</feature>
<dbReference type="OMA" id="RIASHEC"/>
<dbReference type="PANTHER" id="PTHR24408">
    <property type="entry name" value="ZINC FINGER PROTEIN"/>
    <property type="match status" value="1"/>
</dbReference>
<dbReference type="Gene3D" id="3.30.160.60">
    <property type="entry name" value="Classic Zinc Finger"/>
    <property type="match status" value="8"/>
</dbReference>
<dbReference type="PANTHER" id="PTHR24408:SF58">
    <property type="entry name" value="TRANSCRIPTION FACTOR (TFIIIA), PUTATIVE (AFU_ORTHOLOGUE AFUA_1G05150)-RELATED"/>
    <property type="match status" value="1"/>
</dbReference>
<feature type="domain" description="C2H2-type" evidence="7">
    <location>
        <begin position="295"/>
        <end position="323"/>
    </location>
</feature>
<dbReference type="SMART" id="SM00355">
    <property type="entry name" value="ZnF_C2H2"/>
    <property type="match status" value="21"/>
</dbReference>
<feature type="domain" description="C2H2-type" evidence="7">
    <location>
        <begin position="329"/>
        <end position="357"/>
    </location>
</feature>
<dbReference type="InterPro" id="IPR036236">
    <property type="entry name" value="Znf_C2H2_sf"/>
</dbReference>
<feature type="domain" description="C2H2-type" evidence="7">
    <location>
        <begin position="863"/>
        <end position="891"/>
    </location>
</feature>
<feature type="domain" description="C2H2-type" evidence="7">
    <location>
        <begin position="712"/>
        <end position="740"/>
    </location>
</feature>
<organism evidence="8">
    <name type="scientific">Capitella teleta</name>
    <name type="common">Polychaete worm</name>
    <dbReference type="NCBI Taxonomy" id="283909"/>
    <lineage>
        <taxon>Eukaryota</taxon>
        <taxon>Metazoa</taxon>
        <taxon>Spiralia</taxon>
        <taxon>Lophotrochozoa</taxon>
        <taxon>Annelida</taxon>
        <taxon>Polychaeta</taxon>
        <taxon>Sedentaria</taxon>
        <taxon>Scolecida</taxon>
        <taxon>Capitellidae</taxon>
        <taxon>Capitella</taxon>
    </lineage>
</organism>
<feature type="compositionally biased region" description="Basic and acidic residues" evidence="6">
    <location>
        <begin position="57"/>
        <end position="69"/>
    </location>
</feature>
<proteinExistence type="predicted"/>
<keyword evidence="4" id="KW-0862">Zinc</keyword>
<dbReference type="OrthoDB" id="6077919at2759"/>
<dbReference type="EMBL" id="AMQN01007556">
    <property type="status" value="NOT_ANNOTATED_CDS"/>
    <property type="molecule type" value="Genomic_DNA"/>
</dbReference>
<dbReference type="AlphaFoldDB" id="R7UI20"/>
<dbReference type="STRING" id="283909.R7UI20"/>
<feature type="domain" description="C2H2-type" evidence="7">
    <location>
        <begin position="656"/>
        <end position="683"/>
    </location>
</feature>
<dbReference type="PROSITE" id="PS00028">
    <property type="entry name" value="ZINC_FINGER_C2H2_1"/>
    <property type="match status" value="15"/>
</dbReference>
<feature type="domain" description="C2H2-type" evidence="7">
    <location>
        <begin position="741"/>
        <end position="770"/>
    </location>
</feature>
<dbReference type="EMBL" id="KB300908">
    <property type="protein sequence ID" value="ELU06199.1"/>
    <property type="molecule type" value="Genomic_DNA"/>
</dbReference>
<evidence type="ECO:0000313" key="9">
    <source>
        <dbReference type="EnsemblMetazoa" id="CapteP227344"/>
    </source>
</evidence>
<dbReference type="GO" id="GO:0000981">
    <property type="term" value="F:DNA-binding transcription factor activity, RNA polymerase II-specific"/>
    <property type="evidence" value="ECO:0007669"/>
    <property type="project" value="TreeGrafter"/>
</dbReference>
<dbReference type="HOGENOM" id="CLU_289447_0_0_1"/>
<dbReference type="FunFam" id="3.30.160.60:FF:000100">
    <property type="entry name" value="Zinc finger 45-like"/>
    <property type="match status" value="1"/>
</dbReference>
<feature type="domain" description="C2H2-type" evidence="7">
    <location>
        <begin position="202"/>
        <end position="230"/>
    </location>
</feature>
<dbReference type="GO" id="GO:0043565">
    <property type="term" value="F:sequence-specific DNA binding"/>
    <property type="evidence" value="ECO:0007669"/>
    <property type="project" value="TreeGrafter"/>
</dbReference>
<feature type="domain" description="C2H2-type" evidence="7">
    <location>
        <begin position="684"/>
        <end position="711"/>
    </location>
</feature>
<sequence>MPSNNASCRSGCRLMMSSEGDDEDFHICGRCKAVFYTIESYLDHKQSKSCQQSSKRANKDDLDAHDLKPPAKKRGRPPSRFENLPEHIKQLAPKSPLCKEHTCPKCEYKVDDWVEFDRHMRKHHNLTQYWCKKCNTPFCDRYKMRRHINSCRSETSTVGDTSASSFVPFNTRSRRFYKTEDEDFIGNIPQLPDSVPSIGCDFSCRECSTNCQDHKDILQHLKEVHLGIFPAVCKFCGQWFRQRQHLWRHINSSLHDDLPDAFLLEVKTEIQNLKCFWPDAKIDSEKTRKHAQKPVSCSECGKVCSTKAYLEKHIHRNHNAPPVIKDSGFKCLVCYKAFSASVSLKRHMTMVHSEPCATPNGNQCKVCLKKLKQNKQTLDHMKQMHTASLQGPIEDLITLGDSTFSAVDLPLNCFVCSTYVSTHEALVEHLQCHRMWAPHAQKGSLPVGLLDTDPYPVGVSQGVVQERTKNRYVEAANQSEEHAKLGEDSLIDHDTLTDLIDEINEANKMLTGNCLNISAAMETVSQDEEVELRVMNDEHLLCAYCLGSFPSLKALYDHKVSQHQLVLVFQCCQLDCQARFQTTEEYWSHHQSVHSQVAFICQTCNYHTESSGSLLSHKLIKHKDVIKDELLCQFCNKKFDSRQEIEDHVKSNASHFMCSVCCRIVKTKAELSSHEATHADSNSLLCEQCGSTFRSKLILQRHRLTHNAERKFKCEICEMSFHKLEYLKRHCSSKHSEVKPFTCNFPECGKSFKRKDKLMDHMKVHSNAKNYSCNICGRKYRNRDGLRYHLKSHARGEGIDCPICGISFPQQCQLSQHMTEVHLVCIKSSHVYHCAFCSTSYSRPETVKRHMEKEHNVKAVWHHRCLVCQKGFSGPKALDKHVAAKHPQEHTVAASGGIKAEQFVSQPEWSLMPDINLAEQNTDSLTPDVKNAFISHERIIHEVTDKGDRKALMSSMGKQHLIAFSTETPLSPLQPRLPPPPPASNFHLIDSVDIFQAPPLNLSTVETTILSPPKPQHRPLQPKPELLPPSIQVQSQSSVTISIGSTPLQTQSSGSSRVLI</sequence>
<feature type="region of interest" description="Disordered" evidence="6">
    <location>
        <begin position="49"/>
        <end position="82"/>
    </location>
</feature>
<dbReference type="PROSITE" id="PS50157">
    <property type="entry name" value="ZINC_FINGER_C2H2_2"/>
    <property type="match status" value="11"/>
</dbReference>
<dbReference type="InterPro" id="IPR013087">
    <property type="entry name" value="Znf_C2H2_type"/>
</dbReference>
<reference evidence="10" key="1">
    <citation type="submission" date="2012-12" db="EMBL/GenBank/DDBJ databases">
        <authorList>
            <person name="Hellsten U."/>
            <person name="Grimwood J."/>
            <person name="Chapman J.A."/>
            <person name="Shapiro H."/>
            <person name="Aerts A."/>
            <person name="Otillar R.P."/>
            <person name="Terry A.Y."/>
            <person name="Boore J.L."/>
            <person name="Simakov O."/>
            <person name="Marletaz F."/>
            <person name="Cho S.-J."/>
            <person name="Edsinger-Gonzales E."/>
            <person name="Havlak P."/>
            <person name="Kuo D.-H."/>
            <person name="Larsson T."/>
            <person name="Lv J."/>
            <person name="Arendt D."/>
            <person name="Savage R."/>
            <person name="Osoegawa K."/>
            <person name="de Jong P."/>
            <person name="Lindberg D.R."/>
            <person name="Seaver E.C."/>
            <person name="Weisblat D.A."/>
            <person name="Putnam N.H."/>
            <person name="Grigoriev I.V."/>
            <person name="Rokhsar D.S."/>
        </authorList>
    </citation>
    <scope>NUCLEOTIDE SEQUENCE</scope>
    <source>
        <strain evidence="10">I ESC-2004</strain>
    </source>
</reference>
<evidence type="ECO:0000256" key="4">
    <source>
        <dbReference type="ARBA" id="ARBA00022833"/>
    </source>
</evidence>
<gene>
    <name evidence="8" type="ORF">CAPTEDRAFT_227344</name>
</gene>
<dbReference type="EnsemblMetazoa" id="CapteT227344">
    <property type="protein sequence ID" value="CapteP227344"/>
    <property type="gene ID" value="CapteG227344"/>
</dbReference>
<reference evidence="8 10" key="2">
    <citation type="journal article" date="2013" name="Nature">
        <title>Insights into bilaterian evolution from three spiralian genomes.</title>
        <authorList>
            <person name="Simakov O."/>
            <person name="Marletaz F."/>
            <person name="Cho S.J."/>
            <person name="Edsinger-Gonzales E."/>
            <person name="Havlak P."/>
            <person name="Hellsten U."/>
            <person name="Kuo D.H."/>
            <person name="Larsson T."/>
            <person name="Lv J."/>
            <person name="Arendt D."/>
            <person name="Savage R."/>
            <person name="Osoegawa K."/>
            <person name="de Jong P."/>
            <person name="Grimwood J."/>
            <person name="Chapman J.A."/>
            <person name="Shapiro H."/>
            <person name="Aerts A."/>
            <person name="Otillar R.P."/>
            <person name="Terry A.Y."/>
            <person name="Boore J.L."/>
            <person name="Grigoriev I.V."/>
            <person name="Lindberg D.R."/>
            <person name="Seaver E.C."/>
            <person name="Weisblat D.A."/>
            <person name="Putnam N.H."/>
            <person name="Rokhsar D.S."/>
        </authorList>
    </citation>
    <scope>NUCLEOTIDE SEQUENCE</scope>
    <source>
        <strain evidence="8 10">I ESC-2004</strain>
    </source>
</reference>
<feature type="non-terminal residue" evidence="8">
    <location>
        <position position="1060"/>
    </location>
</feature>
<evidence type="ECO:0000256" key="6">
    <source>
        <dbReference type="SAM" id="MobiDB-lite"/>
    </source>
</evidence>
<dbReference type="Pfam" id="PF00096">
    <property type="entry name" value="zf-C2H2"/>
    <property type="match status" value="5"/>
</dbReference>